<evidence type="ECO:0000256" key="3">
    <source>
        <dbReference type="ARBA" id="ARBA00022989"/>
    </source>
</evidence>
<proteinExistence type="predicted"/>
<dbReference type="Pfam" id="PF07690">
    <property type="entry name" value="MFS_1"/>
    <property type="match status" value="1"/>
</dbReference>
<feature type="transmembrane region" description="Helical" evidence="6">
    <location>
        <begin position="367"/>
        <end position="388"/>
    </location>
</feature>
<evidence type="ECO:0000256" key="2">
    <source>
        <dbReference type="ARBA" id="ARBA00022692"/>
    </source>
</evidence>
<dbReference type="GO" id="GO:0022857">
    <property type="term" value="F:transmembrane transporter activity"/>
    <property type="evidence" value="ECO:0007669"/>
    <property type="project" value="InterPro"/>
</dbReference>
<evidence type="ECO:0000256" key="6">
    <source>
        <dbReference type="SAM" id="Phobius"/>
    </source>
</evidence>
<keyword evidence="2 6" id="KW-0812">Transmembrane</keyword>
<evidence type="ECO:0000313" key="7">
    <source>
        <dbReference type="EMBL" id="JAC42116.1"/>
    </source>
</evidence>
<name>A0A034VFP1_BACDO</name>
<protein>
    <submittedName>
        <fullName evidence="7">Solute carrier family 46 member 3</fullName>
    </submittedName>
</protein>
<feature type="region of interest" description="Disordered" evidence="5">
    <location>
        <begin position="1"/>
        <end position="22"/>
    </location>
</feature>
<keyword evidence="4 6" id="KW-0472">Membrane</keyword>
<feature type="transmembrane region" description="Helical" evidence="6">
    <location>
        <begin position="169"/>
        <end position="193"/>
    </location>
</feature>
<evidence type="ECO:0000256" key="4">
    <source>
        <dbReference type="ARBA" id="ARBA00023136"/>
    </source>
</evidence>
<dbReference type="PANTHER" id="PTHR23507">
    <property type="entry name" value="ZGC:174356"/>
    <property type="match status" value="1"/>
</dbReference>
<feature type="transmembrane region" description="Helical" evidence="6">
    <location>
        <begin position="395"/>
        <end position="417"/>
    </location>
</feature>
<feature type="transmembrane region" description="Helical" evidence="6">
    <location>
        <begin position="138"/>
        <end position="157"/>
    </location>
</feature>
<sequence length="533" mass="59221">MTKQDDKTTPETPSSASADISFDQEAYDAENQYRTPAYMPTISADGLRAGEFASTDPLTPQTRRMPRRRIMSLELPVFLLFLAILLAGSVMLNQELYQTCVAVYRYNESDCEPLRGIIPKTAEAQIIEKTIQPYVAKITMTSSILNNVWPGILILFVGPWSDKFGRRPVLLATFTAAFLGQVITTILVSFSQVLSLNPWFYLLASIPSTLVGGGCAMITIVFCYISDVTDIENKAKRMFFINMSMGLGVVIGNIGSSYLLRLTNTTIVCATSAALVFIALMYVLFFIGESLDVEETTFAYKAKHFFDVRLINDLVKTCATRRPNYGRAIIACTISILIVSNFALTGELGVFYLFLRNKFNTTLQEFTYYNAVDITIKMVGCGVAFGVFRNFLKISFSAIALMGLFGCILDSLIRGLAQQFWQMYMAASFGLMSGITGPMLQSIVSLAVSPNEIGKIYSLASCLQTLSPLLSAPLYTLVYNATLDFYPGLYNFISTGLHVECFCVMILIYIFERRVKNREAERPPTDSTTTQKT</sequence>
<dbReference type="SUPFAM" id="SSF103473">
    <property type="entry name" value="MFS general substrate transporter"/>
    <property type="match status" value="1"/>
</dbReference>
<feature type="transmembrane region" description="Helical" evidence="6">
    <location>
        <begin position="456"/>
        <end position="477"/>
    </location>
</feature>
<evidence type="ECO:0000256" key="5">
    <source>
        <dbReference type="SAM" id="MobiDB-lite"/>
    </source>
</evidence>
<gene>
    <name evidence="7" type="primary">S46A3</name>
</gene>
<dbReference type="EMBL" id="GAKP01016836">
    <property type="protein sequence ID" value="JAC42116.1"/>
    <property type="molecule type" value="Transcribed_RNA"/>
</dbReference>
<organism evidence="7">
    <name type="scientific">Bactrocera dorsalis</name>
    <name type="common">Oriental fruit fly</name>
    <name type="synonym">Dacus dorsalis</name>
    <dbReference type="NCBI Taxonomy" id="27457"/>
    <lineage>
        <taxon>Eukaryota</taxon>
        <taxon>Metazoa</taxon>
        <taxon>Ecdysozoa</taxon>
        <taxon>Arthropoda</taxon>
        <taxon>Hexapoda</taxon>
        <taxon>Insecta</taxon>
        <taxon>Pterygota</taxon>
        <taxon>Neoptera</taxon>
        <taxon>Endopterygota</taxon>
        <taxon>Diptera</taxon>
        <taxon>Brachycera</taxon>
        <taxon>Muscomorpha</taxon>
        <taxon>Tephritoidea</taxon>
        <taxon>Tephritidae</taxon>
        <taxon>Bactrocera</taxon>
        <taxon>Bactrocera</taxon>
    </lineage>
</organism>
<dbReference type="AlphaFoldDB" id="A0A034VFP1"/>
<dbReference type="InterPro" id="IPR011701">
    <property type="entry name" value="MFS"/>
</dbReference>
<comment type="subcellular location">
    <subcellularLocation>
        <location evidence="1">Membrane</location>
        <topology evidence="1">Multi-pass membrane protein</topology>
    </subcellularLocation>
</comment>
<evidence type="ECO:0000256" key="1">
    <source>
        <dbReference type="ARBA" id="ARBA00004141"/>
    </source>
</evidence>
<feature type="transmembrane region" description="Helical" evidence="6">
    <location>
        <begin position="489"/>
        <end position="511"/>
    </location>
</feature>
<feature type="transmembrane region" description="Helical" evidence="6">
    <location>
        <begin position="265"/>
        <end position="287"/>
    </location>
</feature>
<dbReference type="Gene3D" id="1.20.1250.20">
    <property type="entry name" value="MFS general substrate transporter like domains"/>
    <property type="match status" value="1"/>
</dbReference>
<dbReference type="InterPro" id="IPR036259">
    <property type="entry name" value="MFS_trans_sf"/>
</dbReference>
<feature type="transmembrane region" description="Helical" evidence="6">
    <location>
        <begin position="73"/>
        <end position="92"/>
    </location>
</feature>
<feature type="transmembrane region" description="Helical" evidence="6">
    <location>
        <begin position="199"/>
        <end position="226"/>
    </location>
</feature>
<feature type="transmembrane region" description="Helical" evidence="6">
    <location>
        <begin position="423"/>
        <end position="444"/>
    </location>
</feature>
<feature type="transmembrane region" description="Helical" evidence="6">
    <location>
        <begin position="329"/>
        <end position="355"/>
    </location>
</feature>
<dbReference type="GO" id="GO:0016020">
    <property type="term" value="C:membrane"/>
    <property type="evidence" value="ECO:0007669"/>
    <property type="project" value="UniProtKB-SubCell"/>
</dbReference>
<feature type="transmembrane region" description="Helical" evidence="6">
    <location>
        <begin position="238"/>
        <end position="259"/>
    </location>
</feature>
<reference evidence="7" key="1">
    <citation type="journal article" date="2014" name="BMC Genomics">
        <title>Characterizing the developmental transcriptome of the oriental fruit fly, Bactrocera dorsalis (Diptera: Tephritidae) through comparative genomic analysis with Drosophila melanogaster utilizing modENCODE datasets.</title>
        <authorList>
            <person name="Geib S.M."/>
            <person name="Calla B."/>
            <person name="Hall B."/>
            <person name="Hou S."/>
            <person name="Manoukis N.C."/>
        </authorList>
    </citation>
    <scope>NUCLEOTIDE SEQUENCE</scope>
    <source>
        <strain evidence="7">Punador</strain>
    </source>
</reference>
<dbReference type="PANTHER" id="PTHR23507:SF39">
    <property type="entry name" value="GH23453P-RELATED"/>
    <property type="match status" value="1"/>
</dbReference>
<accession>A0A034VFP1</accession>
<keyword evidence="3 6" id="KW-1133">Transmembrane helix</keyword>
<dbReference type="OrthoDB" id="430300at2759"/>